<dbReference type="InterPro" id="IPR050155">
    <property type="entry name" value="HAD-like_hydrolase_sf"/>
</dbReference>
<reference evidence="1 2" key="1">
    <citation type="submission" date="2019-05" db="EMBL/GenBank/DDBJ databases">
        <authorList>
            <consortium name="Pathogen Informatics"/>
        </authorList>
    </citation>
    <scope>NUCLEOTIDE SEQUENCE [LARGE SCALE GENOMIC DNA]</scope>
    <source>
        <strain evidence="1 2">NCTC5386</strain>
    </source>
</reference>
<dbReference type="InterPro" id="IPR036412">
    <property type="entry name" value="HAD-like_sf"/>
</dbReference>
<dbReference type="CDD" id="cd07505">
    <property type="entry name" value="HAD_BPGM-like"/>
    <property type="match status" value="1"/>
</dbReference>
<dbReference type="SUPFAM" id="SSF56784">
    <property type="entry name" value="HAD-like"/>
    <property type="match status" value="1"/>
</dbReference>
<accession>A0A4U9XIS6</accession>
<dbReference type="EC" id="3.1.3.-" evidence="1"/>
<dbReference type="GO" id="GO:0005829">
    <property type="term" value="C:cytosol"/>
    <property type="evidence" value="ECO:0007669"/>
    <property type="project" value="TreeGrafter"/>
</dbReference>
<dbReference type="GO" id="GO:0008967">
    <property type="term" value="F:phosphoglycolate phosphatase activity"/>
    <property type="evidence" value="ECO:0007669"/>
    <property type="project" value="TreeGrafter"/>
</dbReference>
<dbReference type="PRINTS" id="PR00413">
    <property type="entry name" value="HADHALOGNASE"/>
</dbReference>
<dbReference type="SFLD" id="SFLDG01135">
    <property type="entry name" value="C1.5.6:_HAD__Beta-PGM__Phospha"/>
    <property type="match status" value="1"/>
</dbReference>
<dbReference type="PANTHER" id="PTHR43434">
    <property type="entry name" value="PHOSPHOGLYCOLATE PHOSPHATASE"/>
    <property type="match status" value="1"/>
</dbReference>
<dbReference type="NCBIfam" id="TIGR01509">
    <property type="entry name" value="HAD-SF-IA-v3"/>
    <property type="match status" value="1"/>
</dbReference>
<dbReference type="EMBL" id="CABEHT010000001">
    <property type="protein sequence ID" value="VTS13124.1"/>
    <property type="molecule type" value="Genomic_DNA"/>
</dbReference>
<sequence>MYQAIIFDMDGVIFDTEDFYFERRKQFLDKYGLSIAHMEAKEFIGGNLQQVWQKLLSQNTAKLDGDIIQKDYESYKKEHPAPYSELLFPQVKSTLKEFREMGYKLALASNSQTRDVHWALTSSEIMPYFDLVLGREDVLNAKPNPEIYQKAAQLLGIDKEAILIIEDSEKGIAAAKAAGITVLAIKDYRYGINQSAANGQINDISDLLEVLK</sequence>
<dbReference type="SFLD" id="SFLDS00003">
    <property type="entry name" value="Haloacid_Dehalogenase"/>
    <property type="match status" value="1"/>
</dbReference>
<evidence type="ECO:0000313" key="1">
    <source>
        <dbReference type="EMBL" id="VTS13124.1"/>
    </source>
</evidence>
<dbReference type="Gene3D" id="1.10.150.240">
    <property type="entry name" value="Putative phosphatase, domain 2"/>
    <property type="match status" value="1"/>
</dbReference>
<dbReference type="Gene3D" id="3.40.50.1000">
    <property type="entry name" value="HAD superfamily/HAD-like"/>
    <property type="match status" value="1"/>
</dbReference>
<proteinExistence type="predicted"/>
<dbReference type="SFLD" id="SFLDG01129">
    <property type="entry name" value="C1.5:_HAD__Beta-PGM__Phosphata"/>
    <property type="match status" value="1"/>
</dbReference>
<name>A0A4U9XIS6_9STRE</name>
<dbReference type="InterPro" id="IPR023198">
    <property type="entry name" value="PGP-like_dom2"/>
</dbReference>
<dbReference type="RefSeq" id="WP_077323607.1">
    <property type="nucleotide sequence ID" value="NZ_CABEHT010000001.1"/>
</dbReference>
<dbReference type="InterPro" id="IPR006439">
    <property type="entry name" value="HAD-SF_hydro_IA"/>
</dbReference>
<gene>
    <name evidence="1" type="ORF">NCTC5386_00862</name>
</gene>
<dbReference type="Pfam" id="PF13419">
    <property type="entry name" value="HAD_2"/>
    <property type="match status" value="1"/>
</dbReference>
<dbReference type="InterPro" id="IPR023214">
    <property type="entry name" value="HAD_sf"/>
</dbReference>
<keyword evidence="1" id="KW-0378">Hydrolase</keyword>
<dbReference type="NCBIfam" id="TIGR01549">
    <property type="entry name" value="HAD-SF-IA-v1"/>
    <property type="match status" value="1"/>
</dbReference>
<dbReference type="InterPro" id="IPR041492">
    <property type="entry name" value="HAD_2"/>
</dbReference>
<protein>
    <submittedName>
        <fullName evidence="1">Haloacid dehalogenase</fullName>
        <ecNumber evidence="1">3.1.3.-</ecNumber>
    </submittedName>
</protein>
<dbReference type="PANTHER" id="PTHR43434:SF1">
    <property type="entry name" value="PHOSPHOGLYCOLATE PHOSPHATASE"/>
    <property type="match status" value="1"/>
</dbReference>
<dbReference type="Proteomes" id="UP000394068">
    <property type="component" value="Unassembled WGS sequence"/>
</dbReference>
<organism evidence="1 2">
    <name type="scientific">Streptococcus pseudoporcinus</name>
    <dbReference type="NCBI Taxonomy" id="361101"/>
    <lineage>
        <taxon>Bacteria</taxon>
        <taxon>Bacillati</taxon>
        <taxon>Bacillota</taxon>
        <taxon>Bacilli</taxon>
        <taxon>Lactobacillales</taxon>
        <taxon>Streptococcaceae</taxon>
        <taxon>Streptococcus</taxon>
    </lineage>
</organism>
<evidence type="ECO:0000313" key="2">
    <source>
        <dbReference type="Proteomes" id="UP000394068"/>
    </source>
</evidence>
<dbReference type="AlphaFoldDB" id="A0A4U9XIS6"/>
<dbReference type="GO" id="GO:0006281">
    <property type="term" value="P:DNA repair"/>
    <property type="evidence" value="ECO:0007669"/>
    <property type="project" value="TreeGrafter"/>
</dbReference>